<evidence type="ECO:0000256" key="2">
    <source>
        <dbReference type="ARBA" id="ARBA00022487"/>
    </source>
</evidence>
<comment type="similarity">
    <text evidence="1">Belongs to the type-B carboxylesterase/lipase family.</text>
</comment>
<gene>
    <name evidence="6" type="ORF">HPB51_022934</name>
</gene>
<dbReference type="InterPro" id="IPR050654">
    <property type="entry name" value="AChE-related_enzymes"/>
</dbReference>
<name>A0A9J6DR37_RHIMP</name>
<evidence type="ECO:0000259" key="5">
    <source>
        <dbReference type="Pfam" id="PF00135"/>
    </source>
</evidence>
<dbReference type="EMBL" id="JABSTU010000008">
    <property type="protein sequence ID" value="KAH8024425.1"/>
    <property type="molecule type" value="Genomic_DNA"/>
</dbReference>
<keyword evidence="7" id="KW-1185">Reference proteome</keyword>
<proteinExistence type="inferred from homology"/>
<evidence type="ECO:0000256" key="1">
    <source>
        <dbReference type="ARBA" id="ARBA00005964"/>
    </source>
</evidence>
<dbReference type="VEuPathDB" id="VectorBase:LOC119172603"/>
<dbReference type="SUPFAM" id="SSF53474">
    <property type="entry name" value="alpha/beta-Hydrolases"/>
    <property type="match status" value="1"/>
</dbReference>
<reference evidence="6" key="2">
    <citation type="submission" date="2021-09" db="EMBL/GenBank/DDBJ databases">
        <authorList>
            <person name="Jia N."/>
            <person name="Wang J."/>
            <person name="Shi W."/>
            <person name="Du L."/>
            <person name="Sun Y."/>
            <person name="Zhan W."/>
            <person name="Jiang J."/>
            <person name="Wang Q."/>
            <person name="Zhang B."/>
            <person name="Ji P."/>
            <person name="Sakyi L.B."/>
            <person name="Cui X."/>
            <person name="Yuan T."/>
            <person name="Jiang B."/>
            <person name="Yang W."/>
            <person name="Lam T.T.-Y."/>
            <person name="Chang Q."/>
            <person name="Ding S."/>
            <person name="Wang X."/>
            <person name="Zhu J."/>
            <person name="Ruan X."/>
            <person name="Zhao L."/>
            <person name="Wei J."/>
            <person name="Que T."/>
            <person name="Du C."/>
            <person name="Cheng J."/>
            <person name="Dai P."/>
            <person name="Han X."/>
            <person name="Huang E."/>
            <person name="Gao Y."/>
            <person name="Liu J."/>
            <person name="Shao H."/>
            <person name="Ye R."/>
            <person name="Li L."/>
            <person name="Wei W."/>
            <person name="Wang X."/>
            <person name="Wang C."/>
            <person name="Huo Q."/>
            <person name="Li W."/>
            <person name="Guo W."/>
            <person name="Chen H."/>
            <person name="Chen S."/>
            <person name="Zhou L."/>
            <person name="Zhou L."/>
            <person name="Ni X."/>
            <person name="Tian J."/>
            <person name="Zhou Y."/>
            <person name="Sheng Y."/>
            <person name="Liu T."/>
            <person name="Pan Y."/>
            <person name="Xia L."/>
            <person name="Li J."/>
            <person name="Zhao F."/>
            <person name="Cao W."/>
        </authorList>
    </citation>
    <scope>NUCLEOTIDE SEQUENCE</scope>
    <source>
        <strain evidence="6">Rmic-2018</strain>
        <tissue evidence="6">Larvae</tissue>
    </source>
</reference>
<evidence type="ECO:0000256" key="4">
    <source>
        <dbReference type="ARBA" id="ARBA00023180"/>
    </source>
</evidence>
<dbReference type="InterPro" id="IPR029058">
    <property type="entry name" value="AB_hydrolase_fold"/>
</dbReference>
<keyword evidence="4" id="KW-0325">Glycoprotein</keyword>
<comment type="caution">
    <text evidence="6">The sequence shown here is derived from an EMBL/GenBank/DDBJ whole genome shotgun (WGS) entry which is preliminary data.</text>
</comment>
<dbReference type="InterPro" id="IPR002018">
    <property type="entry name" value="CarbesteraseB"/>
</dbReference>
<keyword evidence="3" id="KW-0378">Hydrolase</keyword>
<reference evidence="6" key="1">
    <citation type="journal article" date="2020" name="Cell">
        <title>Large-Scale Comparative Analyses of Tick Genomes Elucidate Their Genetic Diversity and Vector Capacities.</title>
        <authorList>
            <consortium name="Tick Genome and Microbiome Consortium (TIGMIC)"/>
            <person name="Jia N."/>
            <person name="Wang J."/>
            <person name="Shi W."/>
            <person name="Du L."/>
            <person name="Sun Y."/>
            <person name="Zhan W."/>
            <person name="Jiang J.F."/>
            <person name="Wang Q."/>
            <person name="Zhang B."/>
            <person name="Ji P."/>
            <person name="Bell-Sakyi L."/>
            <person name="Cui X.M."/>
            <person name="Yuan T.T."/>
            <person name="Jiang B.G."/>
            <person name="Yang W.F."/>
            <person name="Lam T.T."/>
            <person name="Chang Q.C."/>
            <person name="Ding S.J."/>
            <person name="Wang X.J."/>
            <person name="Zhu J.G."/>
            <person name="Ruan X.D."/>
            <person name="Zhao L."/>
            <person name="Wei J.T."/>
            <person name="Ye R.Z."/>
            <person name="Que T.C."/>
            <person name="Du C.H."/>
            <person name="Zhou Y.H."/>
            <person name="Cheng J.X."/>
            <person name="Dai P.F."/>
            <person name="Guo W.B."/>
            <person name="Han X.H."/>
            <person name="Huang E.J."/>
            <person name="Li L.F."/>
            <person name="Wei W."/>
            <person name="Gao Y.C."/>
            <person name="Liu J.Z."/>
            <person name="Shao H.Z."/>
            <person name="Wang X."/>
            <person name="Wang C.C."/>
            <person name="Yang T.C."/>
            <person name="Huo Q.B."/>
            <person name="Li W."/>
            <person name="Chen H.Y."/>
            <person name="Chen S.E."/>
            <person name="Zhou L.G."/>
            <person name="Ni X.B."/>
            <person name="Tian J.H."/>
            <person name="Sheng Y."/>
            <person name="Liu T."/>
            <person name="Pan Y.S."/>
            <person name="Xia L.Y."/>
            <person name="Li J."/>
            <person name="Zhao F."/>
            <person name="Cao W.C."/>
        </authorList>
    </citation>
    <scope>NUCLEOTIDE SEQUENCE</scope>
    <source>
        <strain evidence="6">Rmic-2018</strain>
    </source>
</reference>
<keyword evidence="2" id="KW-0719">Serine esterase</keyword>
<dbReference type="Gene3D" id="3.40.50.1820">
    <property type="entry name" value="alpha/beta hydrolase"/>
    <property type="match status" value="1"/>
</dbReference>
<sequence>MGEQLQVFLGVPYAKPPIGELRFQKPQPPDSWDDIYEATSMKDSCMQARVPLVFHIPTPLSEDCLYLNVWTPNVTQGANLPVLVWFYGGIFKIGSAYETRYNATALSALNDVVVGSCNF</sequence>
<feature type="domain" description="Carboxylesterase type B" evidence="5">
    <location>
        <begin position="4"/>
        <end position="118"/>
    </location>
</feature>
<dbReference type="PROSITE" id="PS00941">
    <property type="entry name" value="CARBOXYLESTERASE_B_2"/>
    <property type="match status" value="1"/>
</dbReference>
<accession>A0A9J6DR37</accession>
<dbReference type="PANTHER" id="PTHR43918">
    <property type="entry name" value="ACETYLCHOLINESTERASE"/>
    <property type="match status" value="1"/>
</dbReference>
<dbReference type="GO" id="GO:0052689">
    <property type="term" value="F:carboxylic ester hydrolase activity"/>
    <property type="evidence" value="ECO:0007669"/>
    <property type="project" value="UniProtKB-KW"/>
</dbReference>
<evidence type="ECO:0000313" key="7">
    <source>
        <dbReference type="Proteomes" id="UP000821866"/>
    </source>
</evidence>
<dbReference type="Pfam" id="PF00135">
    <property type="entry name" value="COesterase"/>
    <property type="match status" value="1"/>
</dbReference>
<evidence type="ECO:0000256" key="3">
    <source>
        <dbReference type="ARBA" id="ARBA00022801"/>
    </source>
</evidence>
<dbReference type="PANTHER" id="PTHR43918:SF4">
    <property type="entry name" value="CARBOXYLIC ESTER HYDROLASE"/>
    <property type="match status" value="1"/>
</dbReference>
<organism evidence="6 7">
    <name type="scientific">Rhipicephalus microplus</name>
    <name type="common">Cattle tick</name>
    <name type="synonym">Boophilus microplus</name>
    <dbReference type="NCBI Taxonomy" id="6941"/>
    <lineage>
        <taxon>Eukaryota</taxon>
        <taxon>Metazoa</taxon>
        <taxon>Ecdysozoa</taxon>
        <taxon>Arthropoda</taxon>
        <taxon>Chelicerata</taxon>
        <taxon>Arachnida</taxon>
        <taxon>Acari</taxon>
        <taxon>Parasitiformes</taxon>
        <taxon>Ixodida</taxon>
        <taxon>Ixodoidea</taxon>
        <taxon>Ixodidae</taxon>
        <taxon>Rhipicephalinae</taxon>
        <taxon>Rhipicephalus</taxon>
        <taxon>Boophilus</taxon>
    </lineage>
</organism>
<dbReference type="AlphaFoldDB" id="A0A9J6DR37"/>
<evidence type="ECO:0000313" key="6">
    <source>
        <dbReference type="EMBL" id="KAH8024425.1"/>
    </source>
</evidence>
<protein>
    <recommendedName>
        <fullName evidence="5">Carboxylesterase type B domain-containing protein</fullName>
    </recommendedName>
</protein>
<dbReference type="Proteomes" id="UP000821866">
    <property type="component" value="Chromosome 6"/>
</dbReference>
<dbReference type="InterPro" id="IPR019819">
    <property type="entry name" value="Carboxylesterase_B_CS"/>
</dbReference>